<reference evidence="2 3" key="1">
    <citation type="journal article" date="2018" name="MBio">
        <title>Comparative Genomics Reveals the Core Gene Toolbox for the Fungus-Insect Symbiosis.</title>
        <authorList>
            <person name="Wang Y."/>
            <person name="Stata M."/>
            <person name="Wang W."/>
            <person name="Stajich J.E."/>
            <person name="White M.M."/>
            <person name="Moncalvo J.M."/>
        </authorList>
    </citation>
    <scope>NUCLEOTIDE SEQUENCE [LARGE SCALE GENOMIC DNA]</scope>
    <source>
        <strain evidence="2 3">SWE-8-4</strain>
    </source>
</reference>
<feature type="domain" description="SAC" evidence="1">
    <location>
        <begin position="124"/>
        <end position="473"/>
    </location>
</feature>
<dbReference type="EMBL" id="MBFR01000132">
    <property type="protein sequence ID" value="PVU93307.1"/>
    <property type="molecule type" value="Genomic_DNA"/>
</dbReference>
<comment type="caution">
    <text evidence="2">The sequence shown here is derived from an EMBL/GenBank/DDBJ whole genome shotgun (WGS) entry which is preliminary data.</text>
</comment>
<dbReference type="PANTHER" id="PTHR45662:SF2">
    <property type="entry name" value="PHOSPHATIDYLINOSITOL-3-PHOSPHATASE SAC1"/>
    <property type="match status" value="1"/>
</dbReference>
<dbReference type="GO" id="GO:0043812">
    <property type="term" value="F:phosphatidylinositol-4-phosphate phosphatase activity"/>
    <property type="evidence" value="ECO:0007669"/>
    <property type="project" value="TreeGrafter"/>
</dbReference>
<proteinExistence type="predicted"/>
<dbReference type="GO" id="GO:0046856">
    <property type="term" value="P:phosphatidylinositol dephosphorylation"/>
    <property type="evidence" value="ECO:0007669"/>
    <property type="project" value="TreeGrafter"/>
</dbReference>
<dbReference type="AlphaFoldDB" id="A0A2T9YLU1"/>
<dbReference type="GO" id="GO:0005783">
    <property type="term" value="C:endoplasmic reticulum"/>
    <property type="evidence" value="ECO:0007669"/>
    <property type="project" value="TreeGrafter"/>
</dbReference>
<dbReference type="PROSITE" id="PS50275">
    <property type="entry name" value="SAC"/>
    <property type="match status" value="1"/>
</dbReference>
<evidence type="ECO:0000313" key="2">
    <source>
        <dbReference type="EMBL" id="PVU93307.1"/>
    </source>
</evidence>
<dbReference type="PANTHER" id="PTHR45662">
    <property type="entry name" value="PHOSPHATIDYLINOSITIDE PHOSPHATASE SAC1"/>
    <property type="match status" value="1"/>
</dbReference>
<sequence length="596" mass="69292">MSFKSASENNLFQFSFFKDFVLIQNIQKEKDVILEINSFGAVKILDAMDNVPKSIKIIRGYGIFGLIKLISGYYIIVITERIREGFVDNKIIYRVAKTEIYKIGFSDLLTPRQSSCEKGFLENIKLCLNIKNYYFSYNYDLTNSLQSQRHSDLNYFSWENANSEFFFNSYLCHPLILASNELPRIENFILPVINGYFMTKKILIKNTELTVTLITRRSKNNQGARFFCRGVDKDGNVANYAETEQILEFYSFGNQESEKFGLRQNEKCSVSLSLLQIRGSAPFKWAQVICGKYKPKLIVDSFNADGFIKHTKKILHNYNKVAVINLVDKKKYEMPIAIEFQRLVDTNNLENLTYFHYDFHSESKKNKLYKKDDLLEQTLQDILSNFGCYRKINYETPRIIELQQGIARTNCMDCLDRTNVIQSKLAFMWIQNELRHYGLILPSETFSDFSEAEYILRNLWADNADFLSLAYSGTPALKTDITRTGIRTLKGAFSDGLNSALRYFIGCYYDGFRQDSIDIFFGKYRVPILYTSDYDFKTTLIKRVTNTIYPYSLAYILNWPTLAPYLYSIHVTNPMSELELPTPYSINMKKPLGKIK</sequence>
<name>A0A2T9YLU1_9FUNG</name>
<accession>A0A2T9YLU1</accession>
<dbReference type="OrthoDB" id="405996at2759"/>
<gene>
    <name evidence="2" type="ORF">BB561_003356</name>
</gene>
<dbReference type="InterPro" id="IPR002013">
    <property type="entry name" value="SAC_dom"/>
</dbReference>
<dbReference type="Pfam" id="PF02383">
    <property type="entry name" value="Syja_N"/>
    <property type="match status" value="1"/>
</dbReference>
<protein>
    <recommendedName>
        <fullName evidence="1">SAC domain-containing protein</fullName>
    </recommendedName>
</protein>
<dbReference type="Proteomes" id="UP000245383">
    <property type="component" value="Unassembled WGS sequence"/>
</dbReference>
<keyword evidence="3" id="KW-1185">Reference proteome</keyword>
<evidence type="ECO:0000259" key="1">
    <source>
        <dbReference type="PROSITE" id="PS50275"/>
    </source>
</evidence>
<dbReference type="STRING" id="133385.A0A2T9YLU1"/>
<organism evidence="2 3">
    <name type="scientific">Smittium simulii</name>
    <dbReference type="NCBI Taxonomy" id="133385"/>
    <lineage>
        <taxon>Eukaryota</taxon>
        <taxon>Fungi</taxon>
        <taxon>Fungi incertae sedis</taxon>
        <taxon>Zoopagomycota</taxon>
        <taxon>Kickxellomycotina</taxon>
        <taxon>Harpellomycetes</taxon>
        <taxon>Harpellales</taxon>
        <taxon>Legeriomycetaceae</taxon>
        <taxon>Smittium</taxon>
    </lineage>
</organism>
<evidence type="ECO:0000313" key="3">
    <source>
        <dbReference type="Proteomes" id="UP000245383"/>
    </source>
</evidence>